<dbReference type="EMBL" id="JBHTMP010000009">
    <property type="protein sequence ID" value="MFD1321138.1"/>
    <property type="molecule type" value="Genomic_DNA"/>
</dbReference>
<gene>
    <name evidence="6" type="ORF">ACFQ4H_08560</name>
</gene>
<evidence type="ECO:0000256" key="3">
    <source>
        <dbReference type="ARBA" id="ARBA00022679"/>
    </source>
</evidence>
<organism evidence="6 7">
    <name type="scientific">Micromonospora sonneratiae</name>
    <dbReference type="NCBI Taxonomy" id="1184706"/>
    <lineage>
        <taxon>Bacteria</taxon>
        <taxon>Bacillati</taxon>
        <taxon>Actinomycetota</taxon>
        <taxon>Actinomycetes</taxon>
        <taxon>Micromonosporales</taxon>
        <taxon>Micromonosporaceae</taxon>
        <taxon>Micromonospora</taxon>
    </lineage>
</organism>
<dbReference type="GO" id="GO:0008483">
    <property type="term" value="F:transaminase activity"/>
    <property type="evidence" value="ECO:0007669"/>
    <property type="project" value="UniProtKB-KW"/>
</dbReference>
<dbReference type="PANTHER" id="PTHR42790:SF19">
    <property type="entry name" value="KYNURENINE_ALPHA-AMINOADIPATE AMINOTRANSFERASE, MITOCHONDRIAL"/>
    <property type="match status" value="1"/>
</dbReference>
<dbReference type="Proteomes" id="UP001597260">
    <property type="component" value="Unassembled WGS sequence"/>
</dbReference>
<sequence length="387" mass="41982">MERPAPIIQFEERPGILDLGWGHPLPSLLPVEQWSAASQAAARTFGWRALTYGYAAGPGPLIEWLAEHLSRTERVRVRTSQFFVTGGASHALALVSTILTDPGDVVLVDSPTYHFALRILRDRGVQLVPAPVDSAGIDPAALDDLMTSLRSQGRRIPLLYLVATYGNPTGRSLPDRRRHELVQLAQRSGLTIVEDDTYRELSYEPVAPQSLWSIADGRAVVRIGSFSKTVAPGLRLGWLNAAPEIVRTLTGLGYVDSGGGVNHHAALTMATFGASGAYHRHVAEVRGHYLRSRDVLVDTLRAALPDFDVPSPAGGWFVWLPLDQGVRASTLRPAAEQLGVSFVEGGRFYATGQQGDDHLRLAFSFLTPEQLVEAAGRLAHAVRTVLG</sequence>
<dbReference type="InterPro" id="IPR050859">
    <property type="entry name" value="Class-I_PLP-dep_aminotransf"/>
</dbReference>
<dbReference type="InterPro" id="IPR015422">
    <property type="entry name" value="PyrdxlP-dep_Trfase_small"/>
</dbReference>
<dbReference type="RefSeq" id="WP_377569005.1">
    <property type="nucleotide sequence ID" value="NZ_JBHTMP010000009.1"/>
</dbReference>
<evidence type="ECO:0000256" key="2">
    <source>
        <dbReference type="ARBA" id="ARBA00022576"/>
    </source>
</evidence>
<comment type="caution">
    <text evidence="6">The sequence shown here is derived from an EMBL/GenBank/DDBJ whole genome shotgun (WGS) entry which is preliminary data.</text>
</comment>
<keyword evidence="2 6" id="KW-0032">Aminotransferase</keyword>
<keyword evidence="4" id="KW-0663">Pyridoxal phosphate</keyword>
<dbReference type="Pfam" id="PF00155">
    <property type="entry name" value="Aminotran_1_2"/>
    <property type="match status" value="1"/>
</dbReference>
<dbReference type="CDD" id="cd00609">
    <property type="entry name" value="AAT_like"/>
    <property type="match status" value="1"/>
</dbReference>
<keyword evidence="3" id="KW-0808">Transferase</keyword>
<feature type="domain" description="Aminotransferase class I/classII large" evidence="5">
    <location>
        <begin position="30"/>
        <end position="378"/>
    </location>
</feature>
<dbReference type="SUPFAM" id="SSF53383">
    <property type="entry name" value="PLP-dependent transferases"/>
    <property type="match status" value="1"/>
</dbReference>
<evidence type="ECO:0000259" key="5">
    <source>
        <dbReference type="Pfam" id="PF00155"/>
    </source>
</evidence>
<dbReference type="PANTHER" id="PTHR42790">
    <property type="entry name" value="AMINOTRANSFERASE"/>
    <property type="match status" value="1"/>
</dbReference>
<keyword evidence="7" id="KW-1185">Reference proteome</keyword>
<dbReference type="InterPro" id="IPR015424">
    <property type="entry name" value="PyrdxlP-dep_Trfase"/>
</dbReference>
<comment type="cofactor">
    <cofactor evidence="1">
        <name>pyridoxal 5'-phosphate</name>
        <dbReference type="ChEBI" id="CHEBI:597326"/>
    </cofactor>
</comment>
<evidence type="ECO:0000313" key="7">
    <source>
        <dbReference type="Proteomes" id="UP001597260"/>
    </source>
</evidence>
<dbReference type="InterPro" id="IPR004839">
    <property type="entry name" value="Aminotransferase_I/II_large"/>
</dbReference>
<dbReference type="Gene3D" id="3.90.1150.10">
    <property type="entry name" value="Aspartate Aminotransferase, domain 1"/>
    <property type="match status" value="1"/>
</dbReference>
<proteinExistence type="predicted"/>
<dbReference type="Gene3D" id="3.40.640.10">
    <property type="entry name" value="Type I PLP-dependent aspartate aminotransferase-like (Major domain)"/>
    <property type="match status" value="1"/>
</dbReference>
<evidence type="ECO:0000313" key="6">
    <source>
        <dbReference type="EMBL" id="MFD1321138.1"/>
    </source>
</evidence>
<evidence type="ECO:0000256" key="4">
    <source>
        <dbReference type="ARBA" id="ARBA00022898"/>
    </source>
</evidence>
<reference evidence="7" key="1">
    <citation type="journal article" date="2019" name="Int. J. Syst. Evol. Microbiol.">
        <title>The Global Catalogue of Microorganisms (GCM) 10K type strain sequencing project: providing services to taxonomists for standard genome sequencing and annotation.</title>
        <authorList>
            <consortium name="The Broad Institute Genomics Platform"/>
            <consortium name="The Broad Institute Genome Sequencing Center for Infectious Disease"/>
            <person name="Wu L."/>
            <person name="Ma J."/>
        </authorList>
    </citation>
    <scope>NUCLEOTIDE SEQUENCE [LARGE SCALE GENOMIC DNA]</scope>
    <source>
        <strain evidence="7">JCM 31037</strain>
    </source>
</reference>
<dbReference type="InterPro" id="IPR015421">
    <property type="entry name" value="PyrdxlP-dep_Trfase_major"/>
</dbReference>
<evidence type="ECO:0000256" key="1">
    <source>
        <dbReference type="ARBA" id="ARBA00001933"/>
    </source>
</evidence>
<accession>A0ABW3Y9K7</accession>
<protein>
    <submittedName>
        <fullName evidence="6">PLP-dependent aminotransferase family protein</fullName>
    </submittedName>
</protein>
<name>A0ABW3Y9K7_9ACTN</name>